<keyword evidence="3" id="KW-1185">Reference proteome</keyword>
<gene>
    <name evidence="2" type="ORF">OsI_31269</name>
</gene>
<reference evidence="2 3" key="1">
    <citation type="journal article" date="2005" name="PLoS Biol.">
        <title>The genomes of Oryza sativa: a history of duplications.</title>
        <authorList>
            <person name="Yu J."/>
            <person name="Wang J."/>
            <person name="Lin W."/>
            <person name="Li S."/>
            <person name="Li H."/>
            <person name="Zhou J."/>
            <person name="Ni P."/>
            <person name="Dong W."/>
            <person name="Hu S."/>
            <person name="Zeng C."/>
            <person name="Zhang J."/>
            <person name="Zhang Y."/>
            <person name="Li R."/>
            <person name="Xu Z."/>
            <person name="Li S."/>
            <person name="Li X."/>
            <person name="Zheng H."/>
            <person name="Cong L."/>
            <person name="Lin L."/>
            <person name="Yin J."/>
            <person name="Geng J."/>
            <person name="Li G."/>
            <person name="Shi J."/>
            <person name="Liu J."/>
            <person name="Lv H."/>
            <person name="Li J."/>
            <person name="Wang J."/>
            <person name="Deng Y."/>
            <person name="Ran L."/>
            <person name="Shi X."/>
            <person name="Wang X."/>
            <person name="Wu Q."/>
            <person name="Li C."/>
            <person name="Ren X."/>
            <person name="Wang J."/>
            <person name="Wang X."/>
            <person name="Li D."/>
            <person name="Liu D."/>
            <person name="Zhang X."/>
            <person name="Ji Z."/>
            <person name="Zhao W."/>
            <person name="Sun Y."/>
            <person name="Zhang Z."/>
            <person name="Bao J."/>
            <person name="Han Y."/>
            <person name="Dong L."/>
            <person name="Ji J."/>
            <person name="Chen P."/>
            <person name="Wu S."/>
            <person name="Liu J."/>
            <person name="Xiao Y."/>
            <person name="Bu D."/>
            <person name="Tan J."/>
            <person name="Yang L."/>
            <person name="Ye C."/>
            <person name="Zhang J."/>
            <person name="Xu J."/>
            <person name="Zhou Y."/>
            <person name="Yu Y."/>
            <person name="Zhang B."/>
            <person name="Zhuang S."/>
            <person name="Wei H."/>
            <person name="Liu B."/>
            <person name="Lei M."/>
            <person name="Yu H."/>
            <person name="Li Y."/>
            <person name="Xu H."/>
            <person name="Wei S."/>
            <person name="He X."/>
            <person name="Fang L."/>
            <person name="Zhang Z."/>
            <person name="Zhang Y."/>
            <person name="Huang X."/>
            <person name="Su Z."/>
            <person name="Tong W."/>
            <person name="Li J."/>
            <person name="Tong Z."/>
            <person name="Li S."/>
            <person name="Ye J."/>
            <person name="Wang L."/>
            <person name="Fang L."/>
            <person name="Lei T."/>
            <person name="Chen C."/>
            <person name="Chen H."/>
            <person name="Xu Z."/>
            <person name="Li H."/>
            <person name="Huang H."/>
            <person name="Zhang F."/>
            <person name="Xu H."/>
            <person name="Li N."/>
            <person name="Zhao C."/>
            <person name="Li S."/>
            <person name="Dong L."/>
            <person name="Huang Y."/>
            <person name="Li L."/>
            <person name="Xi Y."/>
            <person name="Qi Q."/>
            <person name="Li W."/>
            <person name="Zhang B."/>
            <person name="Hu W."/>
            <person name="Zhang Y."/>
            <person name="Tian X."/>
            <person name="Jiao Y."/>
            <person name="Liang X."/>
            <person name="Jin J."/>
            <person name="Gao L."/>
            <person name="Zheng W."/>
            <person name="Hao B."/>
            <person name="Liu S."/>
            <person name="Wang W."/>
            <person name="Yuan L."/>
            <person name="Cao M."/>
            <person name="McDermott J."/>
            <person name="Samudrala R."/>
            <person name="Wang J."/>
            <person name="Wong G.K."/>
            <person name="Yang H."/>
        </authorList>
    </citation>
    <scope>NUCLEOTIDE SEQUENCE [LARGE SCALE GENOMIC DNA]</scope>
    <source>
        <strain evidence="3">cv. 93-11</strain>
    </source>
</reference>
<proteinExistence type="predicted"/>
<feature type="compositionally biased region" description="Low complexity" evidence="1">
    <location>
        <begin position="127"/>
        <end position="141"/>
    </location>
</feature>
<dbReference type="EMBL" id="CM000134">
    <property type="protein sequence ID" value="EEC84535.1"/>
    <property type="molecule type" value="Genomic_DNA"/>
</dbReference>
<evidence type="ECO:0000256" key="1">
    <source>
        <dbReference type="SAM" id="MobiDB-lite"/>
    </source>
</evidence>
<evidence type="ECO:0000313" key="2">
    <source>
        <dbReference type="EMBL" id="EEC84535.1"/>
    </source>
</evidence>
<dbReference type="AlphaFoldDB" id="B8BF48"/>
<feature type="region of interest" description="Disordered" evidence="1">
    <location>
        <begin position="40"/>
        <end position="141"/>
    </location>
</feature>
<organism evidence="2 3">
    <name type="scientific">Oryza sativa subsp. indica</name>
    <name type="common">Rice</name>
    <dbReference type="NCBI Taxonomy" id="39946"/>
    <lineage>
        <taxon>Eukaryota</taxon>
        <taxon>Viridiplantae</taxon>
        <taxon>Streptophyta</taxon>
        <taxon>Embryophyta</taxon>
        <taxon>Tracheophyta</taxon>
        <taxon>Spermatophyta</taxon>
        <taxon>Magnoliopsida</taxon>
        <taxon>Liliopsida</taxon>
        <taxon>Poales</taxon>
        <taxon>Poaceae</taxon>
        <taxon>BOP clade</taxon>
        <taxon>Oryzoideae</taxon>
        <taxon>Oryzeae</taxon>
        <taxon>Oryzinae</taxon>
        <taxon>Oryza</taxon>
        <taxon>Oryza sativa</taxon>
    </lineage>
</organism>
<dbReference type="Gramene" id="BGIOSGA029807-TA">
    <property type="protein sequence ID" value="BGIOSGA029807-PA"/>
    <property type="gene ID" value="BGIOSGA029807"/>
</dbReference>
<feature type="compositionally biased region" description="Basic and acidic residues" evidence="1">
    <location>
        <begin position="75"/>
        <end position="97"/>
    </location>
</feature>
<dbReference type="Proteomes" id="UP000007015">
    <property type="component" value="Chromosome 9"/>
</dbReference>
<evidence type="ECO:0000313" key="3">
    <source>
        <dbReference type="Proteomes" id="UP000007015"/>
    </source>
</evidence>
<protein>
    <submittedName>
        <fullName evidence="2">Uncharacterized protein</fullName>
    </submittedName>
</protein>
<feature type="compositionally biased region" description="Basic and acidic residues" evidence="1">
    <location>
        <begin position="49"/>
        <end position="64"/>
    </location>
</feature>
<name>B8BF48_ORYSI</name>
<sequence>MFPARNSRFRGTKPHDYGNHLQVYHQCRERGALGRAAEQLVNWQQRSTGSRDGERKGGRNREGRPPLLLRLCRRHREERNIKREEEGKEGGKRVVVEREEEGSGGGMETPAGPDLADHRSRRPPLAPSSAAHAPPCARLAS</sequence>
<accession>B8BF48</accession>
<dbReference type="HOGENOM" id="CLU_1828526_0_0_1"/>